<dbReference type="Proteomes" id="UP000094342">
    <property type="component" value="Unassembled WGS sequence"/>
</dbReference>
<dbReference type="InterPro" id="IPR002821">
    <property type="entry name" value="Hydantoinase_A"/>
</dbReference>
<gene>
    <name evidence="4" type="ORF">A8M32_00460</name>
</gene>
<dbReference type="GO" id="GO:0006749">
    <property type="term" value="P:glutathione metabolic process"/>
    <property type="evidence" value="ECO:0007669"/>
    <property type="project" value="TreeGrafter"/>
</dbReference>
<dbReference type="PANTHER" id="PTHR11365">
    <property type="entry name" value="5-OXOPROLINASE RELATED"/>
    <property type="match status" value="1"/>
</dbReference>
<reference evidence="5" key="1">
    <citation type="submission" date="2016-05" db="EMBL/GenBank/DDBJ databases">
        <authorList>
            <person name="Li Y."/>
        </authorList>
    </citation>
    <scope>NUCLEOTIDE SEQUENCE [LARGE SCALE GENOMIC DNA]</scope>
    <source>
        <strain evidence="5">YIC4027</strain>
    </source>
</reference>
<dbReference type="Pfam" id="PF05378">
    <property type="entry name" value="Hydant_A_N"/>
    <property type="match status" value="1"/>
</dbReference>
<dbReference type="InterPro" id="IPR043129">
    <property type="entry name" value="ATPase_NBD"/>
</dbReference>
<feature type="domain" description="Acetophenone carboxylase-like C-terminal" evidence="3">
    <location>
        <begin position="509"/>
        <end position="681"/>
    </location>
</feature>
<dbReference type="AlphaFoldDB" id="A0A1E3VIA3"/>
<dbReference type="InterPro" id="IPR049517">
    <property type="entry name" value="ACX-like_C"/>
</dbReference>
<accession>A0A1E3VIA3</accession>
<dbReference type="OrthoDB" id="9759608at2"/>
<evidence type="ECO:0000259" key="3">
    <source>
        <dbReference type="Pfam" id="PF19278"/>
    </source>
</evidence>
<dbReference type="Pfam" id="PF19278">
    <property type="entry name" value="Hydant_A_C"/>
    <property type="match status" value="1"/>
</dbReference>
<dbReference type="SUPFAM" id="SSF53067">
    <property type="entry name" value="Actin-like ATPase domain"/>
    <property type="match status" value="1"/>
</dbReference>
<dbReference type="GO" id="GO:0005829">
    <property type="term" value="C:cytosol"/>
    <property type="evidence" value="ECO:0007669"/>
    <property type="project" value="TreeGrafter"/>
</dbReference>
<comment type="caution">
    <text evidence="4">The sequence shown here is derived from an EMBL/GenBank/DDBJ whole genome shotgun (WGS) entry which is preliminary data.</text>
</comment>
<evidence type="ECO:0000259" key="2">
    <source>
        <dbReference type="Pfam" id="PF05378"/>
    </source>
</evidence>
<evidence type="ECO:0000313" key="4">
    <source>
        <dbReference type="EMBL" id="ODR93298.1"/>
    </source>
</evidence>
<dbReference type="STRING" id="1752398.A8M32_00460"/>
<protein>
    <submittedName>
        <fullName evidence="4">Methylhydantoinase</fullName>
    </submittedName>
</protein>
<proteinExistence type="predicted"/>
<dbReference type="PANTHER" id="PTHR11365:SF23">
    <property type="entry name" value="HYPOTHETICAL 5-OXOPROLINASE (EUROFUNG)-RELATED"/>
    <property type="match status" value="1"/>
</dbReference>
<dbReference type="Pfam" id="PF01968">
    <property type="entry name" value="Hydantoinase_A"/>
    <property type="match status" value="1"/>
</dbReference>
<feature type="domain" description="Hydantoinase/oxoprolinase N-terminal" evidence="2">
    <location>
        <begin position="3"/>
        <end position="183"/>
    </location>
</feature>
<feature type="domain" description="Hydantoinase A/oxoprolinase" evidence="1">
    <location>
        <begin position="204"/>
        <end position="493"/>
    </location>
</feature>
<name>A0A1E3VIA3_9HYPH</name>
<evidence type="ECO:0000313" key="5">
    <source>
        <dbReference type="Proteomes" id="UP000094342"/>
    </source>
</evidence>
<keyword evidence="5" id="KW-1185">Reference proteome</keyword>
<dbReference type="InterPro" id="IPR045079">
    <property type="entry name" value="Oxoprolinase-like"/>
</dbReference>
<dbReference type="InterPro" id="IPR008040">
    <property type="entry name" value="Hydant_A_N"/>
</dbReference>
<evidence type="ECO:0000259" key="1">
    <source>
        <dbReference type="Pfam" id="PF01968"/>
    </source>
</evidence>
<dbReference type="RefSeq" id="WP_069456453.1">
    <property type="nucleotide sequence ID" value="NZ_LYBW01000024.1"/>
</dbReference>
<organism evidence="4 5">
    <name type="scientific">Sinorhizobium alkalisoli</name>
    <dbReference type="NCBI Taxonomy" id="1752398"/>
    <lineage>
        <taxon>Bacteria</taxon>
        <taxon>Pseudomonadati</taxon>
        <taxon>Pseudomonadota</taxon>
        <taxon>Alphaproteobacteria</taxon>
        <taxon>Hyphomicrobiales</taxon>
        <taxon>Rhizobiaceae</taxon>
        <taxon>Sinorhizobium/Ensifer group</taxon>
        <taxon>Sinorhizobium</taxon>
    </lineage>
</organism>
<sequence length="693" mass="74454">MARIGVDVGGTNTDLVLECAKGVFYHKVPTTLKNQSIGVVEGVKHICELAGIGASDVDLIVHGTTTATNITIEHNGAETGMLTTRGFRDILHIGRHKRPYNFSLHFAVPWQSQPLVKRRNRIAVSERIVPPNGEVETALDEGEVRAAARLFKRRGIRSIVVGFMFSFLNDAHERRAKEIILEEMPDAYVTLSSEVANVMREYERFSTAAMNSYVGPKTAFYLRDLESKLREAGVSAKLRIMQSNGGVSTVESCAARPIRILMSGPAGGVIGGASEGEMAGERNIITVDIGGTSADISTIPDGRLKIMNPRDTYVSGHPVLTPMIDLVTIGAGGGSVAYIDEAGAFNVGPRSAGSEPGPACYGRGGTEPTVTDAQIVLGRLDPDLVLGGDLKLDPALSHKAIEEKIAKPLGMSVKDAALGILKIINSNMALAIRSNSVARGIDPREFSILPFGGAGPLHGVALAEAVYAKDVIVPVAPGITAAVGLLKTDLQYEHTEAVIVELNAATDSQLARINHAASRLRERVMAELDDDGIPRERQHVEVVAECRYHGQGFELRATMPDGPVTQANKTAVVTSFHDQHQLDYGYSYRDADVELITLRAIGKASVDRLHVPKLRPTDGLDIDRALKFVRSTTFDDGSTLETPRYDKAKLLAGDRVPGPAIIVQHDSTTLVPPGYVAQVLDYGNMRVHRAGVA</sequence>
<dbReference type="EMBL" id="LYBW01000024">
    <property type="protein sequence ID" value="ODR93298.1"/>
    <property type="molecule type" value="Genomic_DNA"/>
</dbReference>
<dbReference type="GO" id="GO:0017168">
    <property type="term" value="F:5-oxoprolinase (ATP-hydrolyzing) activity"/>
    <property type="evidence" value="ECO:0007669"/>
    <property type="project" value="TreeGrafter"/>
</dbReference>